<dbReference type="InterPro" id="IPR036375">
    <property type="entry name" value="Hemopexin-like_dom_sf"/>
</dbReference>
<reference evidence="1 2" key="1">
    <citation type="journal article" date="2018" name="Nat. Ecol. Evol.">
        <title>Shark genomes provide insights into elasmobranch evolution and the origin of vertebrates.</title>
        <authorList>
            <person name="Hara Y"/>
            <person name="Yamaguchi K"/>
            <person name="Onimaru K"/>
            <person name="Kadota M"/>
            <person name="Koyanagi M"/>
            <person name="Keeley SD"/>
            <person name="Tatsumi K"/>
            <person name="Tanaka K"/>
            <person name="Motone F"/>
            <person name="Kageyama Y"/>
            <person name="Nozu R"/>
            <person name="Adachi N"/>
            <person name="Nishimura O"/>
            <person name="Nakagawa R"/>
            <person name="Tanegashima C"/>
            <person name="Kiyatake I"/>
            <person name="Matsumoto R"/>
            <person name="Murakumo K"/>
            <person name="Nishida K"/>
            <person name="Terakita A"/>
            <person name="Kuratani S"/>
            <person name="Sato K"/>
            <person name="Hyodo S Kuraku.S."/>
        </authorList>
    </citation>
    <scope>NUCLEOTIDE SEQUENCE [LARGE SCALE GENOMIC DNA]</scope>
</reference>
<feature type="non-terminal residue" evidence="1">
    <location>
        <position position="86"/>
    </location>
</feature>
<gene>
    <name evidence="1" type="ORF">scyTo_0024096</name>
</gene>
<name>A0A401QE67_SCYTO</name>
<dbReference type="PROSITE" id="PS00024">
    <property type="entry name" value="HEMOPEXIN"/>
    <property type="match status" value="1"/>
</dbReference>
<comment type="caution">
    <text evidence="1">The sequence shown here is derived from an EMBL/GenBank/DDBJ whole genome shotgun (WGS) entry which is preliminary data.</text>
</comment>
<evidence type="ECO:0000313" key="2">
    <source>
        <dbReference type="Proteomes" id="UP000288216"/>
    </source>
</evidence>
<proteinExistence type="predicted"/>
<dbReference type="Proteomes" id="UP000288216">
    <property type="component" value="Unassembled WGS sequence"/>
</dbReference>
<keyword evidence="2" id="KW-1185">Reference proteome</keyword>
<organism evidence="1 2">
    <name type="scientific">Scyliorhinus torazame</name>
    <name type="common">Cloudy catshark</name>
    <name type="synonym">Catulus torazame</name>
    <dbReference type="NCBI Taxonomy" id="75743"/>
    <lineage>
        <taxon>Eukaryota</taxon>
        <taxon>Metazoa</taxon>
        <taxon>Chordata</taxon>
        <taxon>Craniata</taxon>
        <taxon>Vertebrata</taxon>
        <taxon>Chondrichthyes</taxon>
        <taxon>Elasmobranchii</taxon>
        <taxon>Galeomorphii</taxon>
        <taxon>Galeoidea</taxon>
        <taxon>Carcharhiniformes</taxon>
        <taxon>Scyliorhinidae</taxon>
        <taxon>Scyliorhinus</taxon>
    </lineage>
</organism>
<evidence type="ECO:0008006" key="3">
    <source>
        <dbReference type="Google" id="ProtNLM"/>
    </source>
</evidence>
<evidence type="ECO:0000313" key="1">
    <source>
        <dbReference type="EMBL" id="GCB83661.1"/>
    </source>
</evidence>
<dbReference type="OrthoDB" id="8953614at2759"/>
<dbReference type="SUPFAM" id="SSF50923">
    <property type="entry name" value="Hemopexin-like domain"/>
    <property type="match status" value="1"/>
</dbReference>
<dbReference type="Gene3D" id="2.110.10.10">
    <property type="entry name" value="Hemopexin-like domain"/>
    <property type="match status" value="1"/>
</dbReference>
<dbReference type="STRING" id="75743.A0A401QE67"/>
<accession>A0A401QE67</accession>
<dbReference type="AlphaFoldDB" id="A0A401QE67"/>
<protein>
    <recommendedName>
        <fullName evidence="3">Hemopexin</fullName>
    </recommendedName>
</protein>
<dbReference type="EMBL" id="BFAA01039085">
    <property type="protein sequence ID" value="GCB83661.1"/>
    <property type="molecule type" value="Genomic_DNA"/>
</dbReference>
<sequence>MENIFACFNSHIGFPDRCDGLGFDAITPDEQGVIFYFRDEFLWKGFNGSAEFINNTWPLLPTHIDAALRIHHKHAAGHHDRMLFFK</sequence>
<dbReference type="InterPro" id="IPR018486">
    <property type="entry name" value="Hemopexin_CS"/>
</dbReference>